<protein>
    <submittedName>
        <fullName evidence="1">Uncharacterized protein</fullName>
    </submittedName>
</protein>
<keyword evidence="2" id="KW-1185">Reference proteome</keyword>
<gene>
    <name evidence="1" type="ORF">CPter291_3751</name>
</gene>
<name>A0ABN4MEH1_9BURK</name>
<accession>A0ABN4MEH1</accession>
<evidence type="ECO:0000313" key="1">
    <source>
        <dbReference type="EMBL" id="AMP15985.1"/>
    </source>
</evidence>
<reference evidence="1 2" key="1">
    <citation type="submission" date="2015-11" db="EMBL/GenBank/DDBJ databases">
        <title>Exploring the genomic traits of fungus-feeding bacterial genus Collimonas.</title>
        <authorList>
            <person name="Song C."/>
            <person name="Schmidt R."/>
            <person name="de Jager V."/>
            <person name="Krzyzanowska D."/>
            <person name="Jongedijk E."/>
            <person name="Cankar K."/>
            <person name="Beekwilder J."/>
            <person name="van Veen A."/>
            <person name="de Boer W."/>
            <person name="van Veen J.A."/>
            <person name="Garbeva P."/>
        </authorList>
    </citation>
    <scope>NUCLEOTIDE SEQUENCE [LARGE SCALE GENOMIC DNA]</scope>
    <source>
        <strain evidence="1 2">Ter291</strain>
    </source>
</reference>
<organism evidence="1 2">
    <name type="scientific">Collimonas pratensis</name>
    <dbReference type="NCBI Taxonomy" id="279113"/>
    <lineage>
        <taxon>Bacteria</taxon>
        <taxon>Pseudomonadati</taxon>
        <taxon>Pseudomonadota</taxon>
        <taxon>Betaproteobacteria</taxon>
        <taxon>Burkholderiales</taxon>
        <taxon>Oxalobacteraceae</taxon>
        <taxon>Collimonas</taxon>
    </lineage>
</organism>
<evidence type="ECO:0000313" key="2">
    <source>
        <dbReference type="Proteomes" id="UP000074914"/>
    </source>
</evidence>
<dbReference type="EMBL" id="CP013236">
    <property type="protein sequence ID" value="AMP15985.1"/>
    <property type="molecule type" value="Genomic_DNA"/>
</dbReference>
<proteinExistence type="predicted"/>
<dbReference type="Proteomes" id="UP000074914">
    <property type="component" value="Chromosome"/>
</dbReference>
<sequence>MVGPVCAGSCAGKTSYFPNSNSETVNIDLSWWISSLSYEHHRYQTNEFFHYFDIYFDITT</sequence>